<dbReference type="PANTHER" id="PTHR43884">
    <property type="entry name" value="ACYL-COA DEHYDROGENASE"/>
    <property type="match status" value="1"/>
</dbReference>
<feature type="domain" description="Acyl-CoA dehydrogenase/oxidase N-terminal" evidence="8">
    <location>
        <begin position="10"/>
        <end position="116"/>
    </location>
</feature>
<evidence type="ECO:0000313" key="9">
    <source>
        <dbReference type="EMBL" id="SEC56241.1"/>
    </source>
</evidence>
<dbReference type="EMBL" id="FNSV01000005">
    <property type="protein sequence ID" value="SEC56241.1"/>
    <property type="molecule type" value="Genomic_DNA"/>
</dbReference>
<dbReference type="Gene3D" id="1.20.140.10">
    <property type="entry name" value="Butyryl-CoA Dehydrogenase, subunit A, domain 3"/>
    <property type="match status" value="1"/>
</dbReference>
<gene>
    <name evidence="9" type="ORF">SAMN04490239_4551</name>
</gene>
<evidence type="ECO:0000256" key="2">
    <source>
        <dbReference type="ARBA" id="ARBA00009347"/>
    </source>
</evidence>
<comment type="similarity">
    <text evidence="2 5">Belongs to the acyl-CoA dehydrogenase family.</text>
</comment>
<dbReference type="Pfam" id="PF02770">
    <property type="entry name" value="Acyl-CoA_dh_M"/>
    <property type="match status" value="1"/>
</dbReference>
<dbReference type="PANTHER" id="PTHR43884:SF12">
    <property type="entry name" value="ISOVALERYL-COA DEHYDROGENASE, MITOCHONDRIAL-RELATED"/>
    <property type="match status" value="1"/>
</dbReference>
<keyword evidence="3 5" id="KW-0285">Flavoprotein</keyword>
<evidence type="ECO:0000259" key="8">
    <source>
        <dbReference type="Pfam" id="PF02771"/>
    </source>
</evidence>
<evidence type="ECO:0000259" key="6">
    <source>
        <dbReference type="Pfam" id="PF00441"/>
    </source>
</evidence>
<feature type="domain" description="Acyl-CoA dehydrogenase/oxidase C-terminal" evidence="6">
    <location>
        <begin position="225"/>
        <end position="373"/>
    </location>
</feature>
<evidence type="ECO:0000256" key="3">
    <source>
        <dbReference type="ARBA" id="ARBA00022630"/>
    </source>
</evidence>
<dbReference type="Gene3D" id="1.10.540.10">
    <property type="entry name" value="Acyl-CoA dehydrogenase/oxidase, N-terminal domain"/>
    <property type="match status" value="1"/>
</dbReference>
<proteinExistence type="inferred from homology"/>
<dbReference type="PIRSF" id="PIRSF016578">
    <property type="entry name" value="HsaA"/>
    <property type="match status" value="1"/>
</dbReference>
<evidence type="ECO:0000313" key="10">
    <source>
        <dbReference type="Proteomes" id="UP000183561"/>
    </source>
</evidence>
<evidence type="ECO:0000259" key="7">
    <source>
        <dbReference type="Pfam" id="PF02770"/>
    </source>
</evidence>
<dbReference type="Pfam" id="PF00441">
    <property type="entry name" value="Acyl-CoA_dh_1"/>
    <property type="match status" value="1"/>
</dbReference>
<keyword evidence="4 5" id="KW-0274">FAD</keyword>
<feature type="domain" description="Acyl-CoA oxidase/dehydrogenase middle" evidence="7">
    <location>
        <begin position="121"/>
        <end position="213"/>
    </location>
</feature>
<dbReference type="InterPro" id="IPR046373">
    <property type="entry name" value="Acyl-CoA_Oxase/DH_mid-dom_sf"/>
</dbReference>
<dbReference type="InterPro" id="IPR009100">
    <property type="entry name" value="AcylCoA_DH/oxidase_NM_dom_sf"/>
</dbReference>
<dbReference type="GO" id="GO:0050660">
    <property type="term" value="F:flavin adenine dinucleotide binding"/>
    <property type="evidence" value="ECO:0007669"/>
    <property type="project" value="InterPro"/>
</dbReference>
<dbReference type="SUPFAM" id="SSF47203">
    <property type="entry name" value="Acyl-CoA dehydrogenase C-terminal domain-like"/>
    <property type="match status" value="1"/>
</dbReference>
<evidence type="ECO:0000256" key="5">
    <source>
        <dbReference type="RuleBase" id="RU362125"/>
    </source>
</evidence>
<evidence type="ECO:0000256" key="4">
    <source>
        <dbReference type="ARBA" id="ARBA00022827"/>
    </source>
</evidence>
<dbReference type="Pfam" id="PF02771">
    <property type="entry name" value="Acyl-CoA_dh_N"/>
    <property type="match status" value="1"/>
</dbReference>
<reference evidence="10" key="1">
    <citation type="submission" date="2016-10" db="EMBL/GenBank/DDBJ databases">
        <authorList>
            <person name="Varghese N."/>
            <person name="Submissions S."/>
        </authorList>
    </citation>
    <scope>NUCLEOTIDE SEQUENCE [LARGE SCALE GENOMIC DNA]</scope>
    <source>
        <strain evidence="10">DSM 44498</strain>
    </source>
</reference>
<organism evidence="9 10">
    <name type="scientific">Rhodococcus koreensis</name>
    <dbReference type="NCBI Taxonomy" id="99653"/>
    <lineage>
        <taxon>Bacteria</taxon>
        <taxon>Bacillati</taxon>
        <taxon>Actinomycetota</taxon>
        <taxon>Actinomycetes</taxon>
        <taxon>Mycobacteriales</taxon>
        <taxon>Nocardiaceae</taxon>
        <taxon>Rhodococcus</taxon>
    </lineage>
</organism>
<dbReference type="OrthoDB" id="7328575at2"/>
<sequence length="378" mass="40656">MSFWRYLVDEKIAAPARQFSDDVVKPVADEIDHQDVYPVDLVEQTAKLGWNAMTLPTQYGGQGESMENALGVFEELGAGSASLGVSLITILQSSKIIELYGRDSLKERVLPRYAHGLRASYALTERGHGSDIRTLDTKARGNERDGWVLTGEKAFITSGSRAEFFVVLAETPVGVSTFAVDRDAPGVSTRQTREAQTFGLRNGPHVNLVLDDVEIPGDALIGVEGNGLRQALVTLSNSRTLAAGISLGIARAAFDDAFAYVRTRPAFDGNVIDFQGIQWYFAQAAAEIDAARLVTYQAARDLDSGGDYQRSSSAAKLLAAELATKVASMAVQVCGATGTQETSPFGRYFRDAKAYEVAGGSSEVLKNTIAKTLIKSAR</sequence>
<dbReference type="InterPro" id="IPR009075">
    <property type="entry name" value="AcylCo_DH/oxidase_C"/>
</dbReference>
<dbReference type="GO" id="GO:0003995">
    <property type="term" value="F:acyl-CoA dehydrogenase activity"/>
    <property type="evidence" value="ECO:0007669"/>
    <property type="project" value="TreeGrafter"/>
</dbReference>
<dbReference type="SUPFAM" id="SSF56645">
    <property type="entry name" value="Acyl-CoA dehydrogenase NM domain-like"/>
    <property type="match status" value="1"/>
</dbReference>
<keyword evidence="10" id="KW-1185">Reference proteome</keyword>
<dbReference type="Gene3D" id="2.40.110.10">
    <property type="entry name" value="Butyryl-CoA Dehydrogenase, subunit A, domain 2"/>
    <property type="match status" value="1"/>
</dbReference>
<keyword evidence="5" id="KW-0560">Oxidoreductase</keyword>
<name>A0A1H4TJG4_9NOCA</name>
<dbReference type="AlphaFoldDB" id="A0A1H4TJG4"/>
<dbReference type="Proteomes" id="UP000183561">
    <property type="component" value="Unassembled WGS sequence"/>
</dbReference>
<dbReference type="InterPro" id="IPR037069">
    <property type="entry name" value="AcylCoA_DH/ox_N_sf"/>
</dbReference>
<dbReference type="InterPro" id="IPR006091">
    <property type="entry name" value="Acyl-CoA_Oxase/DH_mid-dom"/>
</dbReference>
<dbReference type="InterPro" id="IPR036250">
    <property type="entry name" value="AcylCo_DH-like_C"/>
</dbReference>
<evidence type="ECO:0000256" key="1">
    <source>
        <dbReference type="ARBA" id="ARBA00001974"/>
    </source>
</evidence>
<dbReference type="RefSeq" id="WP_072939295.1">
    <property type="nucleotide sequence ID" value="NZ_FNSV01000005.1"/>
</dbReference>
<dbReference type="InterPro" id="IPR013786">
    <property type="entry name" value="AcylCoA_DH/ox_N"/>
</dbReference>
<comment type="cofactor">
    <cofactor evidence="1 5">
        <name>FAD</name>
        <dbReference type="ChEBI" id="CHEBI:57692"/>
    </cofactor>
</comment>
<accession>A0A1H4TJG4</accession>
<protein>
    <submittedName>
        <fullName evidence="9">Acyl-CoA dehydrogenase</fullName>
    </submittedName>
</protein>